<dbReference type="CDD" id="cd02511">
    <property type="entry name" value="Beta4Glucosyltransferase"/>
    <property type="match status" value="1"/>
</dbReference>
<dbReference type="InterPro" id="IPR029044">
    <property type="entry name" value="Nucleotide-diphossugar_trans"/>
</dbReference>
<evidence type="ECO:0000313" key="2">
    <source>
        <dbReference type="EMBL" id="PIV08128.1"/>
    </source>
</evidence>
<dbReference type="Pfam" id="PF00535">
    <property type="entry name" value="Glycos_transf_2"/>
    <property type="match status" value="1"/>
</dbReference>
<sequence>MNNISVLIQTHNEERNIEDCIASAKLLSNNIVVVDMESTDKTQEIAKKNGAFVASFPFSYYVEPGRAFGIEQIKSDWVFILDADERMTKDLANEIKKIMFQTEHTYFKVPRKNMFGGKKWLKYGGWWPDEQMRLIKLSAFESWPTQIHSTPLIKGEMGHLSEPFEHHFHGNVEGMVNKTLVFENIEAELLFNAKKTTSTPTFFRKFFGELLRRAVVKVGFLDGAIGIMESVYQAYSKTITYLLLYEKKNRRPLHPLP</sequence>
<reference evidence="3" key="1">
    <citation type="submission" date="2017-09" db="EMBL/GenBank/DDBJ databases">
        <title>Depth-based differentiation of microbial function through sediment-hosted aquifers and enrichment of novel symbionts in the deep terrestrial subsurface.</title>
        <authorList>
            <person name="Probst A.J."/>
            <person name="Ladd B."/>
            <person name="Jarett J.K."/>
            <person name="Geller-Mcgrath D.E."/>
            <person name="Sieber C.M.K."/>
            <person name="Emerson J.B."/>
            <person name="Anantharaman K."/>
            <person name="Thomas B.C."/>
            <person name="Malmstrom R."/>
            <person name="Stieglmeier M."/>
            <person name="Klingl A."/>
            <person name="Woyke T."/>
            <person name="Ryan C.M."/>
            <person name="Banfield J.F."/>
        </authorList>
    </citation>
    <scope>NUCLEOTIDE SEQUENCE [LARGE SCALE GENOMIC DNA]</scope>
</reference>
<dbReference type="SUPFAM" id="SSF53448">
    <property type="entry name" value="Nucleotide-diphospho-sugar transferases"/>
    <property type="match status" value="1"/>
</dbReference>
<evidence type="ECO:0000313" key="3">
    <source>
        <dbReference type="Proteomes" id="UP000230119"/>
    </source>
</evidence>
<dbReference type="PANTHER" id="PTHR43630:SF2">
    <property type="entry name" value="GLYCOSYLTRANSFERASE"/>
    <property type="match status" value="1"/>
</dbReference>
<dbReference type="InterPro" id="IPR001173">
    <property type="entry name" value="Glyco_trans_2-like"/>
</dbReference>
<dbReference type="Gene3D" id="3.90.550.10">
    <property type="entry name" value="Spore Coat Polysaccharide Biosynthesis Protein SpsA, Chain A"/>
    <property type="match status" value="1"/>
</dbReference>
<dbReference type="Proteomes" id="UP000230119">
    <property type="component" value="Unassembled WGS sequence"/>
</dbReference>
<dbReference type="AlphaFoldDB" id="A0A2M7BRL7"/>
<accession>A0A2M7BRL7</accession>
<evidence type="ECO:0000259" key="1">
    <source>
        <dbReference type="Pfam" id="PF00535"/>
    </source>
</evidence>
<dbReference type="EMBL" id="PEVA01000183">
    <property type="protein sequence ID" value="PIV08128.1"/>
    <property type="molecule type" value="Genomic_DNA"/>
</dbReference>
<gene>
    <name evidence="2" type="ORF">COS52_04355</name>
</gene>
<comment type="caution">
    <text evidence="2">The sequence shown here is derived from an EMBL/GenBank/DDBJ whole genome shotgun (WGS) entry which is preliminary data.</text>
</comment>
<dbReference type="PANTHER" id="PTHR43630">
    <property type="entry name" value="POLY-BETA-1,6-N-ACETYL-D-GLUCOSAMINE SYNTHASE"/>
    <property type="match status" value="1"/>
</dbReference>
<name>A0A2M7BRL7_9BACT</name>
<protein>
    <recommendedName>
        <fullName evidence="1">Glycosyltransferase 2-like domain-containing protein</fullName>
    </recommendedName>
</protein>
<proteinExistence type="predicted"/>
<organism evidence="2 3">
    <name type="scientific">Candidatus Roizmanbacteria bacterium CG03_land_8_20_14_0_80_39_12</name>
    <dbReference type="NCBI Taxonomy" id="1974847"/>
    <lineage>
        <taxon>Bacteria</taxon>
        <taxon>Candidatus Roizmaniibacteriota</taxon>
    </lineage>
</organism>
<feature type="domain" description="Glycosyltransferase 2-like" evidence="1">
    <location>
        <begin position="5"/>
        <end position="150"/>
    </location>
</feature>